<dbReference type="GO" id="GO:0003676">
    <property type="term" value="F:nucleic acid binding"/>
    <property type="evidence" value="ECO:0007669"/>
    <property type="project" value="InterPro"/>
</dbReference>
<dbReference type="Pfam" id="PF01612">
    <property type="entry name" value="DNA_pol_A_exo1"/>
    <property type="match status" value="1"/>
</dbReference>
<dbReference type="PANTHER" id="PTHR13620:SF109">
    <property type="entry name" value="3'-5' EXONUCLEASE"/>
    <property type="match status" value="1"/>
</dbReference>
<evidence type="ECO:0000256" key="2">
    <source>
        <dbReference type="ARBA" id="ARBA00022722"/>
    </source>
</evidence>
<gene>
    <name evidence="12" type="ORF">JKF63_03978</name>
</gene>
<evidence type="ECO:0000313" key="13">
    <source>
        <dbReference type="Proteomes" id="UP000674318"/>
    </source>
</evidence>
<keyword evidence="13" id="KW-1185">Reference proteome</keyword>
<feature type="compositionally biased region" description="Basic residues" evidence="10">
    <location>
        <begin position="678"/>
        <end position="689"/>
    </location>
</feature>
<sequence length="914" mass="101136">MAATQGSFFGGVHGAVAPEVRRRLVVDPIWRVIDAEQYRSLWEVLSTEAASYGFVGFDMEWTTRLHLADTDSDHIGPVKASRASGRSKVSRLTGPVAIIQLSTYSCTIVVKWIHLLALVTGGFADVLHDPYAPASAHWPGYREGQRRNSVAVLQEVYTNMLRLIHDQNIFKVGVGIHGDEVKLHRDYPAVVLRSAVDLVELADACLPETLSHHSCGSDDQKKIVVQTNSLRSLKKLCCALTGRELGKDMAVVMSDWGGCHGALTPLQIEYAAEDAEASYDVCIAILKGGGFMVDNLVSATHSSNGATHLPWSTVKELDCREVLACCTTGRTNIFNGTTTALKDAANSAGENVWEAGQTVSSTSVREGSCPAAADVADKARDQFCKGRDRPYYDNINVFNPDMQLVFTVDKAKADWYVNKKGLARVVQWHTPAGAVVREEDKATFGGMMNELEVSAIQLSFAPDFARYNDVHIRRNMDYFKQPKENICVVCGSGGSLVRFAVVPLMYRRFFPSVYMSHNSYDLLLLCPHCFAKSRLLYDRLRQCVAEDFGIPLIHLRAKQRDAYADAVREMAQSIDRLSADYEEAKRQVASTPGKGCVPEKDCDLHPRLCLRGKQDFLSLMEHRAILDQVFSFAKALHYHYQYLQGPKETGDRGDADIAEEKVAASFGSACSHVEMSTRRKRGNRRHRPKAGTAPAAAVTILPEERRNMMADYLRRHASAYPFFLRQHEEGSCQDGWALQNTVFHAESDGVASAQGVHFILTGVAEVPGTARYVCEDNAGVKQSNSSRSVLTRYWLGEHPELLALLPTLTRAEERLRQPVDGSDVIESDGGVAQRSSTPVLKEADPGALEAPYVDSHAFQVVRLLLEKYTYASSSAKTGEHAVGQFILRWRSSFVRGMQPRHLPHGWVPEDGILQ</sequence>
<dbReference type="RefSeq" id="XP_067755180.1">
    <property type="nucleotide sequence ID" value="XM_067899974.1"/>
</dbReference>
<comment type="caution">
    <text evidence="12">The sequence shown here is derived from an EMBL/GenBank/DDBJ whole genome shotgun (WGS) entry which is preliminary data.</text>
</comment>
<dbReference type="InterPro" id="IPR051132">
    <property type="entry name" value="3-5_Exonuclease_domain"/>
</dbReference>
<evidence type="ECO:0000256" key="4">
    <source>
        <dbReference type="ARBA" id="ARBA00022801"/>
    </source>
</evidence>
<evidence type="ECO:0000256" key="1">
    <source>
        <dbReference type="ARBA" id="ARBA00004123"/>
    </source>
</evidence>
<evidence type="ECO:0000256" key="7">
    <source>
        <dbReference type="ARBA" id="ARBA00023242"/>
    </source>
</evidence>
<comment type="subcellular location">
    <subcellularLocation>
        <location evidence="1">Nucleus</location>
    </subcellularLocation>
</comment>
<keyword evidence="3" id="KW-0479">Metal-binding</keyword>
<evidence type="ECO:0000256" key="5">
    <source>
        <dbReference type="ARBA" id="ARBA00022839"/>
    </source>
</evidence>
<dbReference type="Proteomes" id="UP000674318">
    <property type="component" value="Unassembled WGS sequence"/>
</dbReference>
<proteinExistence type="predicted"/>
<protein>
    <recommendedName>
        <fullName evidence="8">3'-5' exonuclease</fullName>
    </recommendedName>
    <alternativeName>
        <fullName evidence="9">Werner Syndrome-like exonuclease</fullName>
    </alternativeName>
</protein>
<dbReference type="GeneID" id="94290051"/>
<keyword evidence="4" id="KW-0378">Hydrolase</keyword>
<name>A0A836HCS4_9TRYP</name>
<dbReference type="PANTHER" id="PTHR13620">
    <property type="entry name" value="3-5 EXONUCLEASE"/>
    <property type="match status" value="1"/>
</dbReference>
<keyword evidence="5" id="KW-0269">Exonuclease</keyword>
<dbReference type="Gene3D" id="3.30.420.10">
    <property type="entry name" value="Ribonuclease H-like superfamily/Ribonuclease H"/>
    <property type="match status" value="1"/>
</dbReference>
<dbReference type="GO" id="GO:0046872">
    <property type="term" value="F:metal ion binding"/>
    <property type="evidence" value="ECO:0007669"/>
    <property type="project" value="UniProtKB-KW"/>
</dbReference>
<dbReference type="InterPro" id="IPR012337">
    <property type="entry name" value="RNaseH-like_sf"/>
</dbReference>
<feature type="region of interest" description="Disordered" evidence="10">
    <location>
        <begin position="821"/>
        <end position="840"/>
    </location>
</feature>
<dbReference type="EMBL" id="JAFJZO010000031">
    <property type="protein sequence ID" value="KAG5497712.1"/>
    <property type="molecule type" value="Genomic_DNA"/>
</dbReference>
<evidence type="ECO:0000313" key="12">
    <source>
        <dbReference type="EMBL" id="KAG5497712.1"/>
    </source>
</evidence>
<keyword evidence="2" id="KW-0540">Nuclease</keyword>
<organism evidence="12 13">
    <name type="scientific">Porcisia hertigi</name>
    <dbReference type="NCBI Taxonomy" id="2761500"/>
    <lineage>
        <taxon>Eukaryota</taxon>
        <taxon>Discoba</taxon>
        <taxon>Euglenozoa</taxon>
        <taxon>Kinetoplastea</taxon>
        <taxon>Metakinetoplastina</taxon>
        <taxon>Trypanosomatida</taxon>
        <taxon>Trypanosomatidae</taxon>
        <taxon>Leishmaniinae</taxon>
        <taxon>Porcisia</taxon>
    </lineage>
</organism>
<dbReference type="OrthoDB" id="1920326at2759"/>
<evidence type="ECO:0000256" key="8">
    <source>
        <dbReference type="ARBA" id="ARBA00040531"/>
    </source>
</evidence>
<keyword evidence="7" id="KW-0539">Nucleus</keyword>
<dbReference type="GO" id="GO:0008408">
    <property type="term" value="F:3'-5' exonuclease activity"/>
    <property type="evidence" value="ECO:0007669"/>
    <property type="project" value="InterPro"/>
</dbReference>
<evidence type="ECO:0000259" key="11">
    <source>
        <dbReference type="Pfam" id="PF01612"/>
    </source>
</evidence>
<keyword evidence="6" id="KW-0460">Magnesium</keyword>
<dbReference type="AlphaFoldDB" id="A0A836HCS4"/>
<dbReference type="InterPro" id="IPR036397">
    <property type="entry name" value="RNaseH_sf"/>
</dbReference>
<feature type="domain" description="3'-5' exonuclease" evidence="11">
    <location>
        <begin position="156"/>
        <end position="284"/>
    </location>
</feature>
<feature type="region of interest" description="Disordered" evidence="10">
    <location>
        <begin position="675"/>
        <end position="694"/>
    </location>
</feature>
<dbReference type="KEGG" id="phet:94290051"/>
<evidence type="ECO:0000256" key="3">
    <source>
        <dbReference type="ARBA" id="ARBA00022723"/>
    </source>
</evidence>
<dbReference type="SUPFAM" id="SSF53098">
    <property type="entry name" value="Ribonuclease H-like"/>
    <property type="match status" value="1"/>
</dbReference>
<dbReference type="GO" id="GO:0005634">
    <property type="term" value="C:nucleus"/>
    <property type="evidence" value="ECO:0007669"/>
    <property type="project" value="UniProtKB-SubCell"/>
</dbReference>
<accession>A0A836HCS4</accession>
<dbReference type="InterPro" id="IPR002562">
    <property type="entry name" value="3'-5'_exonuclease_dom"/>
</dbReference>
<evidence type="ECO:0000256" key="9">
    <source>
        <dbReference type="ARBA" id="ARBA00042761"/>
    </source>
</evidence>
<reference evidence="12 13" key="1">
    <citation type="submission" date="2021-02" db="EMBL/GenBank/DDBJ databases">
        <title>Porcisia hertigi Genome sequencing and assembly.</title>
        <authorList>
            <person name="Almutairi H."/>
            <person name="Gatherer D."/>
        </authorList>
    </citation>
    <scope>NUCLEOTIDE SEQUENCE [LARGE SCALE GENOMIC DNA]</scope>
    <source>
        <strain evidence="12 13">C119</strain>
    </source>
</reference>
<dbReference type="GO" id="GO:0006139">
    <property type="term" value="P:nucleobase-containing compound metabolic process"/>
    <property type="evidence" value="ECO:0007669"/>
    <property type="project" value="InterPro"/>
</dbReference>
<evidence type="ECO:0000256" key="10">
    <source>
        <dbReference type="SAM" id="MobiDB-lite"/>
    </source>
</evidence>
<evidence type="ECO:0000256" key="6">
    <source>
        <dbReference type="ARBA" id="ARBA00022842"/>
    </source>
</evidence>